<evidence type="ECO:0000313" key="3">
    <source>
        <dbReference type="Proteomes" id="UP000272025"/>
    </source>
</evidence>
<feature type="compositionally biased region" description="Pro residues" evidence="1">
    <location>
        <begin position="97"/>
        <end position="111"/>
    </location>
</feature>
<evidence type="ECO:0000313" key="2">
    <source>
        <dbReference type="EMBL" id="ROT43352.1"/>
    </source>
</evidence>
<proteinExistence type="predicted"/>
<feature type="compositionally biased region" description="Polar residues" evidence="1">
    <location>
        <begin position="151"/>
        <end position="161"/>
    </location>
</feature>
<organism evidence="2 3">
    <name type="scientific">Sodiomyces alkalinus (strain CBS 110278 / VKM F-3762 / F11)</name>
    <name type="common">Alkaliphilic filamentous fungus</name>
    <dbReference type="NCBI Taxonomy" id="1314773"/>
    <lineage>
        <taxon>Eukaryota</taxon>
        <taxon>Fungi</taxon>
        <taxon>Dikarya</taxon>
        <taxon>Ascomycota</taxon>
        <taxon>Pezizomycotina</taxon>
        <taxon>Sordariomycetes</taxon>
        <taxon>Hypocreomycetidae</taxon>
        <taxon>Glomerellales</taxon>
        <taxon>Plectosphaerellaceae</taxon>
        <taxon>Sodiomyces</taxon>
    </lineage>
</organism>
<dbReference type="EMBL" id="ML119051">
    <property type="protein sequence ID" value="ROT43352.1"/>
    <property type="molecule type" value="Genomic_DNA"/>
</dbReference>
<gene>
    <name evidence="2" type="ORF">SODALDRAFT_37119</name>
</gene>
<name>A0A3N2Q9D4_SODAK</name>
<dbReference type="GeneID" id="39583135"/>
<sequence length="193" mass="20737">MLLRGLKLPKTVLDRSDIEGIKSKSSRSGRSWGGVPLSQNYGGDRNQGYGQDRRRGRGGGPINYGPPGRNGYQPPNAFPPPSHPLRNAHGVNDGVAPPGPPLHWHPPPPGHPGFGMGLPPPPPPPAAHFNGGHRGGYHGGPYPHTDHNYGAPSSHSGQQRGFGNHAPRGHGSYQPGRNAHDRHRGNRQQSYRR</sequence>
<accession>A0A3N2Q9D4</accession>
<dbReference type="RefSeq" id="XP_028471158.1">
    <property type="nucleotide sequence ID" value="XM_028614657.1"/>
</dbReference>
<dbReference type="STRING" id="1314773.A0A3N2Q9D4"/>
<dbReference type="AlphaFoldDB" id="A0A3N2Q9D4"/>
<feature type="compositionally biased region" description="Basic residues" evidence="1">
    <location>
        <begin position="180"/>
        <end position="193"/>
    </location>
</feature>
<feature type="compositionally biased region" description="Basic and acidic residues" evidence="1">
    <location>
        <begin position="12"/>
        <end position="22"/>
    </location>
</feature>
<feature type="compositionally biased region" description="Low complexity" evidence="1">
    <location>
        <begin position="26"/>
        <end position="50"/>
    </location>
</feature>
<feature type="compositionally biased region" description="Low complexity" evidence="1">
    <location>
        <begin position="63"/>
        <end position="72"/>
    </location>
</feature>
<dbReference type="Proteomes" id="UP000272025">
    <property type="component" value="Unassembled WGS sequence"/>
</dbReference>
<reference evidence="2 3" key="1">
    <citation type="journal article" date="2018" name="Mol. Ecol.">
        <title>The obligate alkalophilic soda-lake fungus Sodiomyces alkalinus has shifted to a protein diet.</title>
        <authorList>
            <person name="Grum-Grzhimaylo A.A."/>
            <person name="Falkoski D.L."/>
            <person name="van den Heuvel J."/>
            <person name="Valero-Jimenez C.A."/>
            <person name="Min B."/>
            <person name="Choi I.G."/>
            <person name="Lipzen A."/>
            <person name="Daum C.G."/>
            <person name="Aanen D.K."/>
            <person name="Tsang A."/>
            <person name="Henrissat B."/>
            <person name="Bilanenko E.N."/>
            <person name="de Vries R.P."/>
            <person name="van Kan J.A.L."/>
            <person name="Grigoriev I.V."/>
            <person name="Debets A.J.M."/>
        </authorList>
    </citation>
    <scope>NUCLEOTIDE SEQUENCE [LARGE SCALE GENOMIC DNA]</scope>
    <source>
        <strain evidence="2 3">F11</strain>
    </source>
</reference>
<evidence type="ECO:0000256" key="1">
    <source>
        <dbReference type="SAM" id="MobiDB-lite"/>
    </source>
</evidence>
<feature type="region of interest" description="Disordered" evidence="1">
    <location>
        <begin position="1"/>
        <end position="193"/>
    </location>
</feature>
<protein>
    <submittedName>
        <fullName evidence="2">Uncharacterized protein</fullName>
    </submittedName>
</protein>
<keyword evidence="3" id="KW-1185">Reference proteome</keyword>